<proteinExistence type="predicted"/>
<keyword evidence="4" id="KW-1185">Reference proteome</keyword>
<feature type="transmembrane region" description="Helical" evidence="1">
    <location>
        <begin position="126"/>
        <end position="150"/>
    </location>
</feature>
<feature type="domain" description="DUF1468" evidence="2">
    <location>
        <begin position="16"/>
        <end position="147"/>
    </location>
</feature>
<accession>A0A1G9EHI6</accession>
<feature type="transmembrane region" description="Helical" evidence="1">
    <location>
        <begin position="49"/>
        <end position="66"/>
    </location>
</feature>
<dbReference type="Pfam" id="PF07331">
    <property type="entry name" value="TctB"/>
    <property type="match status" value="1"/>
</dbReference>
<dbReference type="STRING" id="48727.SAMN05192555_101116"/>
<sequence length="151" mass="15903">MSMSKLTLKVNHELFGGLLLIGIGAYAYYHGQQYAFGSLARMGPGFLPQVLSIVLCAMGGILAVTSQLKPSSAIDLQLGQVLVVAASMALFALLLRPAGLAPAAFVGVLVSSWADREITWPGRITLALVVATLSSLIFIAGLGMNMPLWWG</sequence>
<dbReference type="InterPro" id="IPR009936">
    <property type="entry name" value="DUF1468"/>
</dbReference>
<dbReference type="EMBL" id="FNGH01000001">
    <property type="protein sequence ID" value="SDK75610.1"/>
    <property type="molecule type" value="Genomic_DNA"/>
</dbReference>
<keyword evidence="1" id="KW-0472">Membrane</keyword>
<evidence type="ECO:0000313" key="4">
    <source>
        <dbReference type="Proteomes" id="UP000199107"/>
    </source>
</evidence>
<evidence type="ECO:0000256" key="1">
    <source>
        <dbReference type="SAM" id="Phobius"/>
    </source>
</evidence>
<reference evidence="4" key="1">
    <citation type="submission" date="2016-10" db="EMBL/GenBank/DDBJ databases">
        <authorList>
            <person name="Varghese N."/>
            <person name="Submissions S."/>
        </authorList>
    </citation>
    <scope>NUCLEOTIDE SEQUENCE [LARGE SCALE GENOMIC DNA]</scope>
    <source>
        <strain evidence="4">AAP</strain>
    </source>
</reference>
<evidence type="ECO:0000259" key="2">
    <source>
        <dbReference type="Pfam" id="PF07331"/>
    </source>
</evidence>
<gene>
    <name evidence="3" type="ORF">SAMN05192555_101116</name>
</gene>
<evidence type="ECO:0000313" key="3">
    <source>
        <dbReference type="EMBL" id="SDK75610.1"/>
    </source>
</evidence>
<keyword evidence="1" id="KW-0812">Transmembrane</keyword>
<feature type="transmembrane region" description="Helical" evidence="1">
    <location>
        <begin position="73"/>
        <end position="92"/>
    </location>
</feature>
<dbReference type="Proteomes" id="UP000199107">
    <property type="component" value="Unassembled WGS sequence"/>
</dbReference>
<feature type="transmembrane region" description="Helical" evidence="1">
    <location>
        <begin position="12"/>
        <end position="29"/>
    </location>
</feature>
<name>A0A1G9EHI6_9GAMM</name>
<dbReference type="AlphaFoldDB" id="A0A1G9EHI6"/>
<protein>
    <submittedName>
        <fullName evidence="3">Tripartite tricarboxylate transporter TctB family protein</fullName>
    </submittedName>
</protein>
<organism evidence="3 4">
    <name type="scientific">Franzmannia pantelleriensis</name>
    <dbReference type="NCBI Taxonomy" id="48727"/>
    <lineage>
        <taxon>Bacteria</taxon>
        <taxon>Pseudomonadati</taxon>
        <taxon>Pseudomonadota</taxon>
        <taxon>Gammaproteobacteria</taxon>
        <taxon>Oceanospirillales</taxon>
        <taxon>Halomonadaceae</taxon>
        <taxon>Franzmannia</taxon>
    </lineage>
</organism>
<keyword evidence="1" id="KW-1133">Transmembrane helix</keyword>